<sequence>MCSCICLWSMMARPGFIWMDGRMSSWRRAMAFIEGVFAGARLVVENIGSEEAEVIVLDTA</sequence>
<name>A0A9P4XNI4_9HYPO</name>
<dbReference type="EMBL" id="QLNT01000002">
    <property type="protein sequence ID" value="KAF3076211.1"/>
    <property type="molecule type" value="Genomic_DNA"/>
</dbReference>
<evidence type="ECO:0000313" key="2">
    <source>
        <dbReference type="Proteomes" id="UP000801864"/>
    </source>
</evidence>
<comment type="caution">
    <text evidence="1">The sequence shown here is derived from an EMBL/GenBank/DDBJ whole genome shotgun (WGS) entry which is preliminary data.</text>
</comment>
<evidence type="ECO:0000313" key="1">
    <source>
        <dbReference type="EMBL" id="KAF3076211.1"/>
    </source>
</evidence>
<gene>
    <name evidence="1" type="ORF">CFAM422_001051</name>
</gene>
<proteinExistence type="predicted"/>
<organism evidence="1 2">
    <name type="scientific">Trichoderma lentiforme</name>
    <dbReference type="NCBI Taxonomy" id="1567552"/>
    <lineage>
        <taxon>Eukaryota</taxon>
        <taxon>Fungi</taxon>
        <taxon>Dikarya</taxon>
        <taxon>Ascomycota</taxon>
        <taxon>Pezizomycotina</taxon>
        <taxon>Sordariomycetes</taxon>
        <taxon>Hypocreomycetidae</taxon>
        <taxon>Hypocreales</taxon>
        <taxon>Hypocreaceae</taxon>
        <taxon>Trichoderma</taxon>
    </lineage>
</organism>
<dbReference type="Proteomes" id="UP000801864">
    <property type="component" value="Unassembled WGS sequence"/>
</dbReference>
<dbReference type="AlphaFoldDB" id="A0A9P4XNI4"/>
<accession>A0A9P4XNI4</accession>
<keyword evidence="2" id="KW-1185">Reference proteome</keyword>
<reference evidence="1 2" key="1">
    <citation type="submission" date="2018-06" db="EMBL/GenBank/DDBJ databases">
        <title>Genome analysis of cellulolytic fungus Trichoderma lentiforme CFAM-422.</title>
        <authorList>
            <person name="Steindorff A.S."/>
            <person name="Formighieri E.F."/>
            <person name="Midorikawa G.E.O."/>
            <person name="Tamietti M.S."/>
            <person name="Ramos E.Z."/>
            <person name="Silva A.S."/>
            <person name="Bon E.P.S."/>
            <person name="Mendes T.D."/>
            <person name="Damaso M.C.T."/>
            <person name="Favaro L.C.L."/>
        </authorList>
    </citation>
    <scope>NUCLEOTIDE SEQUENCE [LARGE SCALE GENOMIC DNA]</scope>
    <source>
        <strain evidence="1 2">CFAM-422</strain>
    </source>
</reference>
<protein>
    <submittedName>
        <fullName evidence="1">Uncharacterized protein</fullName>
    </submittedName>
</protein>